<keyword evidence="1" id="KW-0732">Signal</keyword>
<evidence type="ECO:0000256" key="1">
    <source>
        <dbReference type="SAM" id="SignalP"/>
    </source>
</evidence>
<dbReference type="RefSeq" id="WP_092099302.1">
    <property type="nucleotide sequence ID" value="NZ_FOOT01000001.1"/>
</dbReference>
<organism evidence="2 3">
    <name type="scientific">Pontibacter chinhatensis</name>
    <dbReference type="NCBI Taxonomy" id="1436961"/>
    <lineage>
        <taxon>Bacteria</taxon>
        <taxon>Pseudomonadati</taxon>
        <taxon>Bacteroidota</taxon>
        <taxon>Cytophagia</taxon>
        <taxon>Cytophagales</taxon>
        <taxon>Hymenobacteraceae</taxon>
        <taxon>Pontibacter</taxon>
    </lineage>
</organism>
<dbReference type="EMBL" id="FOOT01000001">
    <property type="protein sequence ID" value="SFG11512.1"/>
    <property type="molecule type" value="Genomic_DNA"/>
</dbReference>
<accession>A0A1I2P5Q3</accession>
<dbReference type="Proteomes" id="UP000198724">
    <property type="component" value="Unassembled WGS sequence"/>
</dbReference>
<evidence type="ECO:0000313" key="3">
    <source>
        <dbReference type="Proteomes" id="UP000198724"/>
    </source>
</evidence>
<name>A0A1I2P5Q3_9BACT</name>
<dbReference type="STRING" id="1436961.SAMN05421739_101945"/>
<reference evidence="3" key="1">
    <citation type="submission" date="2016-10" db="EMBL/GenBank/DDBJ databases">
        <authorList>
            <person name="Varghese N."/>
            <person name="Submissions S."/>
        </authorList>
    </citation>
    <scope>NUCLEOTIDE SEQUENCE [LARGE SCALE GENOMIC DNA]</scope>
    <source>
        <strain evidence="3">LP51</strain>
    </source>
</reference>
<dbReference type="AlphaFoldDB" id="A0A1I2P5Q3"/>
<keyword evidence="3" id="KW-1185">Reference proteome</keyword>
<protein>
    <submittedName>
        <fullName evidence="2">Uncharacterized protein</fullName>
    </submittedName>
</protein>
<proteinExistence type="predicted"/>
<evidence type="ECO:0000313" key="2">
    <source>
        <dbReference type="EMBL" id="SFG11512.1"/>
    </source>
</evidence>
<dbReference type="OrthoDB" id="663842at2"/>
<sequence length="177" mass="20401">MLHKLPLIFLLFMAQVALADTKARYNLSELRNEYLEASLDKAAAEQFNKKMAGYKGNDPLMLAYKAASEAVMAKYVWNPYSKLKQVKTAAALFEEAVQLDEKHPEIRFLRFTVEHYVPRYLNLSPNLESDKRVMINSLKAHPKSGVSTEFARTMRDFLLSKDHCTEAEKEEIRSIRI</sequence>
<gene>
    <name evidence="2" type="ORF">SAMN05421739_101945</name>
</gene>
<feature type="chain" id="PRO_5011538111" evidence="1">
    <location>
        <begin position="20"/>
        <end position="177"/>
    </location>
</feature>
<feature type="signal peptide" evidence="1">
    <location>
        <begin position="1"/>
        <end position="19"/>
    </location>
</feature>